<keyword evidence="6 7" id="KW-0472">Membrane</keyword>
<keyword evidence="3" id="KW-1003">Cell membrane</keyword>
<dbReference type="STRING" id="84022.CACET_c33290"/>
<feature type="transmembrane region" description="Helical" evidence="7">
    <location>
        <begin position="74"/>
        <end position="92"/>
    </location>
</feature>
<dbReference type="InterPro" id="IPR050622">
    <property type="entry name" value="CPA3_antiporter_subunitB"/>
</dbReference>
<evidence type="ECO:0000256" key="2">
    <source>
        <dbReference type="ARBA" id="ARBA00009425"/>
    </source>
</evidence>
<accession>A0A0G3WEG6</accession>
<dbReference type="PANTHER" id="PTHR33932:SF4">
    <property type="entry name" value="NA(+)_H(+) ANTIPORTER SUBUNIT B"/>
    <property type="match status" value="1"/>
</dbReference>
<dbReference type="InterPro" id="IPR007182">
    <property type="entry name" value="MnhB"/>
</dbReference>
<dbReference type="Pfam" id="PF04039">
    <property type="entry name" value="MnhB"/>
    <property type="match status" value="1"/>
</dbReference>
<evidence type="ECO:0000313" key="9">
    <source>
        <dbReference type="EMBL" id="AKL96773.1"/>
    </source>
</evidence>
<comment type="similarity">
    <text evidence="2">Belongs to the CPA3 antiporters (TC 2.A.63) subunit B family.</text>
</comment>
<evidence type="ECO:0000256" key="6">
    <source>
        <dbReference type="ARBA" id="ARBA00023136"/>
    </source>
</evidence>
<dbReference type="RefSeq" id="WP_044824204.1">
    <property type="nucleotide sequence ID" value="NZ_CP009687.1"/>
</dbReference>
<comment type="subcellular location">
    <subcellularLocation>
        <location evidence="1">Cell membrane</location>
        <topology evidence="1">Multi-pass membrane protein</topology>
    </subcellularLocation>
</comment>
<gene>
    <name evidence="9" type="ORF">CACET_c33290</name>
</gene>
<evidence type="ECO:0000256" key="1">
    <source>
        <dbReference type="ARBA" id="ARBA00004651"/>
    </source>
</evidence>
<evidence type="ECO:0000313" key="10">
    <source>
        <dbReference type="Proteomes" id="UP000035704"/>
    </source>
</evidence>
<evidence type="ECO:0000256" key="7">
    <source>
        <dbReference type="SAM" id="Phobius"/>
    </source>
</evidence>
<feature type="domain" description="Na+/H+ antiporter MnhB subunit-related protein" evidence="8">
    <location>
        <begin position="5"/>
        <end position="129"/>
    </location>
</feature>
<proteinExistence type="inferred from homology"/>
<feature type="transmembrane region" description="Helical" evidence="7">
    <location>
        <begin position="12"/>
        <end position="30"/>
    </location>
</feature>
<dbReference type="PATRIC" id="fig|84022.6.peg.3406"/>
<name>A0A0G3WEG6_9CLOT</name>
<keyword evidence="4 7" id="KW-0812">Transmembrane</keyword>
<dbReference type="AlphaFoldDB" id="A0A0G3WEG6"/>
<dbReference type="KEGG" id="cace:CACET_c33290"/>
<evidence type="ECO:0000256" key="5">
    <source>
        <dbReference type="ARBA" id="ARBA00022989"/>
    </source>
</evidence>
<dbReference type="PANTHER" id="PTHR33932">
    <property type="entry name" value="NA(+)/H(+) ANTIPORTER SUBUNIT B"/>
    <property type="match status" value="1"/>
</dbReference>
<keyword evidence="10" id="KW-1185">Reference proteome</keyword>
<organism evidence="9 10">
    <name type="scientific">Clostridium aceticum</name>
    <dbReference type="NCBI Taxonomy" id="84022"/>
    <lineage>
        <taxon>Bacteria</taxon>
        <taxon>Bacillati</taxon>
        <taxon>Bacillota</taxon>
        <taxon>Clostridia</taxon>
        <taxon>Eubacteriales</taxon>
        <taxon>Clostridiaceae</taxon>
        <taxon>Clostridium</taxon>
    </lineage>
</organism>
<dbReference type="OrthoDB" id="1752329at2"/>
<feature type="transmembrane region" description="Helical" evidence="7">
    <location>
        <begin position="112"/>
        <end position="132"/>
    </location>
</feature>
<keyword evidence="5 7" id="KW-1133">Transmembrane helix</keyword>
<evidence type="ECO:0000259" key="8">
    <source>
        <dbReference type="Pfam" id="PF04039"/>
    </source>
</evidence>
<sequence length="152" mass="16681">MDDLIVKTITRIVMPFIYLYGMYVILHGSISPGGGFAGGAIVASAVVLYTIVFGIEKAEVKMPDKIFKRKVEGLLCFAFMAFVVIFMGYDVHKLREAGAYMLRVGEPVKAGLLSLVTIGIGMKVAVTLITLFHTFIKEDKFSGDITSDNRPH</sequence>
<evidence type="ECO:0000256" key="4">
    <source>
        <dbReference type="ARBA" id="ARBA00022692"/>
    </source>
</evidence>
<reference evidence="9 10" key="1">
    <citation type="submission" date="2014-10" db="EMBL/GenBank/DDBJ databases">
        <title>Genome sequence of Clostridium aceticum DSM 1496.</title>
        <authorList>
            <person name="Poehlein A."/>
            <person name="Schiel-Bengelsdorf B."/>
            <person name="Gottschalk G."/>
            <person name="Duerre P."/>
            <person name="Daniel R."/>
        </authorList>
    </citation>
    <scope>NUCLEOTIDE SEQUENCE [LARGE SCALE GENOMIC DNA]</scope>
    <source>
        <strain evidence="9 10">DSM 1496</strain>
    </source>
</reference>
<dbReference type="EMBL" id="CP009687">
    <property type="protein sequence ID" value="AKL96773.1"/>
    <property type="molecule type" value="Genomic_DNA"/>
</dbReference>
<protein>
    <submittedName>
        <fullName evidence="9">Multisubunit sodium/proton antiporter, MrpB subunit</fullName>
    </submittedName>
</protein>
<dbReference type="Proteomes" id="UP000035704">
    <property type="component" value="Chromosome"/>
</dbReference>
<evidence type="ECO:0000256" key="3">
    <source>
        <dbReference type="ARBA" id="ARBA00022475"/>
    </source>
</evidence>
<dbReference type="GO" id="GO:0005886">
    <property type="term" value="C:plasma membrane"/>
    <property type="evidence" value="ECO:0007669"/>
    <property type="project" value="UniProtKB-SubCell"/>
</dbReference>
<feature type="transmembrane region" description="Helical" evidence="7">
    <location>
        <begin position="36"/>
        <end position="54"/>
    </location>
</feature>